<proteinExistence type="predicted"/>
<keyword evidence="3" id="KW-1185">Reference proteome</keyword>
<accession>A0A1M5M855</accession>
<dbReference type="SUPFAM" id="SSF51182">
    <property type="entry name" value="RmlC-like cupins"/>
    <property type="match status" value="1"/>
</dbReference>
<dbReference type="InterPro" id="IPR014710">
    <property type="entry name" value="RmlC-like_jellyroll"/>
</dbReference>
<sequence length="141" mass="16481">MNTPDILEGGKYFDDRGSLLFNNNFDASEVKRIYFIENKDLSFIRGWTGHQIEQRWFSAVHGSFTIRLAKLDSLNNLDKNVEIVEFELNSLQFNVLHAPRGFATTIQATQNDSKLMVMADYLLGEIKDEYRFEINYFEKLK</sequence>
<dbReference type="OrthoDB" id="826649at2"/>
<evidence type="ECO:0000313" key="3">
    <source>
        <dbReference type="Proteomes" id="UP000184518"/>
    </source>
</evidence>
<dbReference type="InterPro" id="IPR008894">
    <property type="entry name" value="QdtA_cupin_dom"/>
</dbReference>
<gene>
    <name evidence="2" type="ORF">SAMN05443633_12146</name>
</gene>
<dbReference type="STRING" id="1416778.SAMN05443633_12146"/>
<feature type="domain" description="Sugar 3,4-ketoisomerase QdtA cupin" evidence="1">
    <location>
        <begin position="13"/>
        <end position="123"/>
    </location>
</feature>
<protein>
    <submittedName>
        <fullName evidence="2">WxcM-like, C-terminal</fullName>
    </submittedName>
</protein>
<name>A0A1M5M855_9FLAO</name>
<dbReference type="Pfam" id="PF05523">
    <property type="entry name" value="FdtA"/>
    <property type="match status" value="1"/>
</dbReference>
<organism evidence="2 3">
    <name type="scientific">Chryseobacterium arachidis</name>
    <dbReference type="NCBI Taxonomy" id="1416778"/>
    <lineage>
        <taxon>Bacteria</taxon>
        <taxon>Pseudomonadati</taxon>
        <taxon>Bacteroidota</taxon>
        <taxon>Flavobacteriia</taxon>
        <taxon>Flavobacteriales</taxon>
        <taxon>Weeksellaceae</taxon>
        <taxon>Chryseobacterium group</taxon>
        <taxon>Chryseobacterium</taxon>
    </lineage>
</organism>
<reference evidence="3" key="1">
    <citation type="submission" date="2016-11" db="EMBL/GenBank/DDBJ databases">
        <authorList>
            <person name="Varghese N."/>
            <person name="Submissions S."/>
        </authorList>
    </citation>
    <scope>NUCLEOTIDE SEQUENCE [LARGE SCALE GENOMIC DNA]</scope>
    <source>
        <strain evidence="3">DSM 27619</strain>
    </source>
</reference>
<dbReference type="Proteomes" id="UP000184518">
    <property type="component" value="Unassembled WGS sequence"/>
</dbReference>
<dbReference type="Gene3D" id="2.60.120.10">
    <property type="entry name" value="Jelly Rolls"/>
    <property type="match status" value="1"/>
</dbReference>
<dbReference type="InterPro" id="IPR011051">
    <property type="entry name" value="RmlC_Cupin_sf"/>
</dbReference>
<dbReference type="RefSeq" id="WP_072964031.1">
    <property type="nucleotide sequence ID" value="NZ_FQUT01000021.1"/>
</dbReference>
<evidence type="ECO:0000313" key="2">
    <source>
        <dbReference type="EMBL" id="SHG73442.1"/>
    </source>
</evidence>
<dbReference type="AlphaFoldDB" id="A0A1M5M855"/>
<evidence type="ECO:0000259" key="1">
    <source>
        <dbReference type="Pfam" id="PF05523"/>
    </source>
</evidence>
<dbReference type="EMBL" id="FQUT01000021">
    <property type="protein sequence ID" value="SHG73442.1"/>
    <property type="molecule type" value="Genomic_DNA"/>
</dbReference>